<reference evidence="2 3" key="1">
    <citation type="submission" date="2024-06" db="EMBL/GenBank/DDBJ databases">
        <title>Genomic Encyclopedia of Type Strains, Phase V (KMG-V): Genome sequencing to study the core and pangenomes of soil and plant-associated prokaryotes.</title>
        <authorList>
            <person name="Whitman W."/>
        </authorList>
    </citation>
    <scope>NUCLEOTIDE SEQUENCE [LARGE SCALE GENOMIC DNA]</scope>
    <source>
        <strain evidence="2 3">NE40</strain>
    </source>
</reference>
<dbReference type="Proteomes" id="UP001549366">
    <property type="component" value="Unassembled WGS sequence"/>
</dbReference>
<protein>
    <submittedName>
        <fullName evidence="2">Uncharacterized protein</fullName>
    </submittedName>
</protein>
<keyword evidence="3" id="KW-1185">Reference proteome</keyword>
<organism evidence="2 3">
    <name type="scientific">Endozoicomonas lisbonensis</name>
    <dbReference type="NCBI Taxonomy" id="3120522"/>
    <lineage>
        <taxon>Bacteria</taxon>
        <taxon>Pseudomonadati</taxon>
        <taxon>Pseudomonadota</taxon>
        <taxon>Gammaproteobacteria</taxon>
        <taxon>Oceanospirillales</taxon>
        <taxon>Endozoicomonadaceae</taxon>
        <taxon>Endozoicomonas</taxon>
    </lineage>
</organism>
<dbReference type="EMBL" id="JBEWTB010000002">
    <property type="protein sequence ID" value="MET4758213.1"/>
    <property type="molecule type" value="Genomic_DNA"/>
</dbReference>
<evidence type="ECO:0000313" key="3">
    <source>
        <dbReference type="Proteomes" id="UP001549366"/>
    </source>
</evidence>
<feature type="region of interest" description="Disordered" evidence="1">
    <location>
        <begin position="60"/>
        <end position="80"/>
    </location>
</feature>
<sequence>MSRVRSMQYDDQDQIYWDGGQEVRKAQSVKDRCKKRKSKSIRRGIDEYWENQQLHQNTVSSYEDFDKFDDSDELNDETLH</sequence>
<dbReference type="RefSeq" id="WP_354008315.1">
    <property type="nucleotide sequence ID" value="NZ_JBEWTA010000001.1"/>
</dbReference>
<comment type="caution">
    <text evidence="2">The sequence shown here is derived from an EMBL/GenBank/DDBJ whole genome shotgun (WGS) entry which is preliminary data.</text>
</comment>
<proteinExistence type="predicted"/>
<evidence type="ECO:0000256" key="1">
    <source>
        <dbReference type="SAM" id="MobiDB-lite"/>
    </source>
</evidence>
<gene>
    <name evidence="2" type="ORF">V5J35_003405</name>
</gene>
<name>A0ABV2SKC4_9GAMM</name>
<evidence type="ECO:0000313" key="2">
    <source>
        <dbReference type="EMBL" id="MET4758213.1"/>
    </source>
</evidence>
<accession>A0ABV2SKC4</accession>
<feature type="compositionally biased region" description="Acidic residues" evidence="1">
    <location>
        <begin position="66"/>
        <end position="80"/>
    </location>
</feature>